<dbReference type="AlphaFoldDB" id="A0A7J6INL4"/>
<organism evidence="8 10">
    <name type="scientific">Colletotrichum fructicola (strain Nara gc5)</name>
    <name type="common">Anthracnose fungus</name>
    <name type="synonym">Colletotrichum gloeosporioides (strain Nara gc5)</name>
    <dbReference type="NCBI Taxonomy" id="1213859"/>
    <lineage>
        <taxon>Eukaryota</taxon>
        <taxon>Fungi</taxon>
        <taxon>Dikarya</taxon>
        <taxon>Ascomycota</taxon>
        <taxon>Pezizomycotina</taxon>
        <taxon>Sordariomycetes</taxon>
        <taxon>Hypocreomycetidae</taxon>
        <taxon>Glomerellales</taxon>
        <taxon>Glomerellaceae</taxon>
        <taxon>Colletotrichum</taxon>
        <taxon>Colletotrichum gloeosporioides species complex</taxon>
    </lineage>
</organism>
<dbReference type="GO" id="GO:0045122">
    <property type="term" value="P:aflatoxin biosynthetic process"/>
    <property type="evidence" value="ECO:0007669"/>
    <property type="project" value="InterPro"/>
</dbReference>
<reference evidence="8 10" key="2">
    <citation type="submission" date="2020-04" db="EMBL/GenBank/DDBJ databases">
        <title>Genome sequencing and assembly of multiple isolates from the Colletotrichum gloeosporioides species complex.</title>
        <authorList>
            <person name="Gan P."/>
            <person name="Shirasu K."/>
        </authorList>
    </citation>
    <scope>NUCLEOTIDE SEQUENCE [LARGE SCALE GENOMIC DNA]</scope>
    <source>
        <strain evidence="8 10">Nara gc5</strain>
    </source>
</reference>
<dbReference type="Pfam" id="PF08493">
    <property type="entry name" value="AflR"/>
    <property type="match status" value="1"/>
</dbReference>
<keyword evidence="3" id="KW-0238">DNA-binding</keyword>
<keyword evidence="5" id="KW-0539">Nucleus</keyword>
<feature type="domain" description="Aflatoxin regulatory protein" evidence="7">
    <location>
        <begin position="136"/>
        <end position="237"/>
    </location>
</feature>
<dbReference type="RefSeq" id="XP_066008152.1">
    <property type="nucleotide sequence ID" value="XM_066152304.1"/>
</dbReference>
<evidence type="ECO:0000256" key="4">
    <source>
        <dbReference type="ARBA" id="ARBA00023163"/>
    </source>
</evidence>
<dbReference type="InterPro" id="IPR013700">
    <property type="entry name" value="AflR"/>
</dbReference>
<dbReference type="InParanoid" id="A0A7J6INL4"/>
<comment type="caution">
    <text evidence="8">The sequence shown here is derived from an EMBL/GenBank/DDBJ whole genome shotgun (WGS) entry which is preliminary data.</text>
</comment>
<gene>
    <name evidence="9" type="ORF">CGGC5_v010279</name>
    <name evidence="8" type="ORF">CGGC5_v013035</name>
</gene>
<evidence type="ECO:0000256" key="1">
    <source>
        <dbReference type="ARBA" id="ARBA00022723"/>
    </source>
</evidence>
<feature type="compositionally biased region" description="Polar residues" evidence="6">
    <location>
        <begin position="19"/>
        <end position="28"/>
    </location>
</feature>
<dbReference type="EMBL" id="ANPB02000006">
    <property type="protein sequence ID" value="KAF4480649.1"/>
    <property type="molecule type" value="Genomic_DNA"/>
</dbReference>
<evidence type="ECO:0000313" key="8">
    <source>
        <dbReference type="EMBL" id="KAF4477885.1"/>
    </source>
</evidence>
<dbReference type="GO" id="GO:0003677">
    <property type="term" value="F:DNA binding"/>
    <property type="evidence" value="ECO:0007669"/>
    <property type="project" value="UniProtKB-KW"/>
</dbReference>
<evidence type="ECO:0000313" key="9">
    <source>
        <dbReference type="EMBL" id="KAF4480649.1"/>
    </source>
</evidence>
<protein>
    <recommendedName>
        <fullName evidence="7">Aflatoxin regulatory protein domain-containing protein</fullName>
    </recommendedName>
</protein>
<proteinExistence type="predicted"/>
<dbReference type="GO" id="GO:0005634">
    <property type="term" value="C:nucleus"/>
    <property type="evidence" value="ECO:0007669"/>
    <property type="project" value="InterPro"/>
</dbReference>
<evidence type="ECO:0000259" key="7">
    <source>
        <dbReference type="Pfam" id="PF08493"/>
    </source>
</evidence>
<evidence type="ECO:0000256" key="6">
    <source>
        <dbReference type="SAM" id="MobiDB-lite"/>
    </source>
</evidence>
<reference evidence="8 10" key="1">
    <citation type="submission" date="2012-08" db="EMBL/GenBank/DDBJ databases">
        <authorList>
            <person name="Gan P.H.P."/>
            <person name="Ikeda K."/>
            <person name="Irieda H."/>
            <person name="Narusaka M."/>
            <person name="O'Connell R.J."/>
            <person name="Narusaka Y."/>
            <person name="Takano Y."/>
            <person name="Kubo Y."/>
            <person name="Shirasu K."/>
        </authorList>
    </citation>
    <scope>NUCLEOTIDE SEQUENCE [LARGE SCALE GENOMIC DNA]</scope>
    <source>
        <strain evidence="8 10">Nara gc5</strain>
    </source>
</reference>
<name>A0A7J6INL4_COLFN</name>
<feature type="compositionally biased region" description="Low complexity" evidence="6">
    <location>
        <begin position="71"/>
        <end position="84"/>
    </location>
</feature>
<evidence type="ECO:0000256" key="2">
    <source>
        <dbReference type="ARBA" id="ARBA00023015"/>
    </source>
</evidence>
<dbReference type="OrthoDB" id="2328572at2759"/>
<accession>A0A7J6INL4</accession>
<feature type="region of interest" description="Disordered" evidence="6">
    <location>
        <begin position="1"/>
        <end position="28"/>
    </location>
</feature>
<evidence type="ECO:0000256" key="3">
    <source>
        <dbReference type="ARBA" id="ARBA00023125"/>
    </source>
</evidence>
<dbReference type="GO" id="GO:0046872">
    <property type="term" value="F:metal ion binding"/>
    <property type="evidence" value="ECO:0007669"/>
    <property type="project" value="UniProtKB-KW"/>
</dbReference>
<evidence type="ECO:0000313" key="10">
    <source>
        <dbReference type="Proteomes" id="UP000011096"/>
    </source>
</evidence>
<dbReference type="EMBL" id="ANPB02000008">
    <property type="protein sequence ID" value="KAF4477885.1"/>
    <property type="molecule type" value="Genomic_DNA"/>
</dbReference>
<keyword evidence="10" id="KW-1185">Reference proteome</keyword>
<sequence>MSMRTGERQRLAESYDMPGSSTGTLSSFAAPQLVSLSLSTTEDPSTESPTNRSQASFDDVRNWSWLIDTASISPSNQNTPSSPQYYPRQPDGNSDIPFAGDTRPAEDVGNSIQDASPRPQVKGDALNPDRTRRVYDCATEALSLLENLHTSASGCLTVVQRPPHLVAIEGDCKSGQKDIGDILSENREALARLNSLLGCPCSRRQDILLLTYLVIAKIADSYRLILGISDSAEPAAKHSTMEQSPKITLTTVSCIGSYPLDDNSQKILSAHLVLRQVRDQVQPLLKRIRPGHGHVPDSLPPTYSRWYPSPLKPLQSTLPVHHHSHVTGVINQVYADASSIKTGC</sequence>
<dbReference type="GeneID" id="90980082"/>
<evidence type="ECO:0000256" key="5">
    <source>
        <dbReference type="ARBA" id="ARBA00023242"/>
    </source>
</evidence>
<feature type="region of interest" description="Disordered" evidence="6">
    <location>
        <begin position="36"/>
        <end position="55"/>
    </location>
</feature>
<feature type="region of interest" description="Disordered" evidence="6">
    <location>
        <begin position="71"/>
        <end position="127"/>
    </location>
</feature>
<dbReference type="Proteomes" id="UP000011096">
    <property type="component" value="Unassembled WGS sequence"/>
</dbReference>
<dbReference type="GO" id="GO:0006355">
    <property type="term" value="P:regulation of DNA-templated transcription"/>
    <property type="evidence" value="ECO:0007669"/>
    <property type="project" value="InterPro"/>
</dbReference>
<feature type="compositionally biased region" description="Basic and acidic residues" evidence="6">
    <location>
        <begin position="1"/>
        <end position="13"/>
    </location>
</feature>
<keyword evidence="2" id="KW-0805">Transcription regulation</keyword>
<keyword evidence="4" id="KW-0804">Transcription</keyword>
<feature type="compositionally biased region" description="Low complexity" evidence="6">
    <location>
        <begin position="36"/>
        <end position="50"/>
    </location>
</feature>
<keyword evidence="1" id="KW-0479">Metal-binding</keyword>